<name>A0AAV2BZ42_9ARAC</name>
<evidence type="ECO:0000313" key="3">
    <source>
        <dbReference type="Proteomes" id="UP001497382"/>
    </source>
</evidence>
<keyword evidence="3" id="KW-1185">Reference proteome</keyword>
<reference evidence="2 3" key="1">
    <citation type="submission" date="2024-04" db="EMBL/GenBank/DDBJ databases">
        <authorList>
            <person name="Rising A."/>
            <person name="Reimegard J."/>
            <person name="Sonavane S."/>
            <person name="Akerstrom W."/>
            <person name="Nylinder S."/>
            <person name="Hedman E."/>
            <person name="Kallberg Y."/>
        </authorList>
    </citation>
    <scope>NUCLEOTIDE SEQUENCE [LARGE SCALE GENOMIC DNA]</scope>
</reference>
<protein>
    <submittedName>
        <fullName evidence="2">Uncharacterized protein</fullName>
    </submittedName>
</protein>
<evidence type="ECO:0000313" key="2">
    <source>
        <dbReference type="EMBL" id="CAL1301134.1"/>
    </source>
</evidence>
<proteinExistence type="predicted"/>
<dbReference type="EMBL" id="CAXIEN010000626">
    <property type="protein sequence ID" value="CAL1301134.1"/>
    <property type="molecule type" value="Genomic_DNA"/>
</dbReference>
<dbReference type="AlphaFoldDB" id="A0AAV2BZ42"/>
<dbReference type="Proteomes" id="UP001497382">
    <property type="component" value="Unassembled WGS sequence"/>
</dbReference>
<feature type="region of interest" description="Disordered" evidence="1">
    <location>
        <begin position="137"/>
        <end position="197"/>
    </location>
</feature>
<gene>
    <name evidence="2" type="ORF">LARSCL_LOCUS22338</name>
</gene>
<feature type="compositionally biased region" description="Basic residues" evidence="1">
    <location>
        <begin position="170"/>
        <end position="179"/>
    </location>
</feature>
<evidence type="ECO:0000256" key="1">
    <source>
        <dbReference type="SAM" id="MobiDB-lite"/>
    </source>
</evidence>
<comment type="caution">
    <text evidence="2">The sequence shown here is derived from an EMBL/GenBank/DDBJ whole genome shotgun (WGS) entry which is preliminary data.</text>
</comment>
<sequence length="209" mass="23664">MLSSQPMSPKSCCRRLYKKFHRLLFHRTGQCQECEGTGLDGVGYGCEGTDLDGVGYGCEGTVSTVWVMNEGTGLDGVGYGCEGTVSTVWVMDVRLTRLGVGYGCEVNSSRRCGLWMRENCDYWYQKSLRIKHGLTDPCHQRMQHPRNPPALTAMKPDTRQPGKAVQLYLKQRRHRKKKYSSNSTSKPRNQISQPPKFVTQKNSCTLFRK</sequence>
<organism evidence="2 3">
    <name type="scientific">Larinioides sclopetarius</name>
    <dbReference type="NCBI Taxonomy" id="280406"/>
    <lineage>
        <taxon>Eukaryota</taxon>
        <taxon>Metazoa</taxon>
        <taxon>Ecdysozoa</taxon>
        <taxon>Arthropoda</taxon>
        <taxon>Chelicerata</taxon>
        <taxon>Arachnida</taxon>
        <taxon>Araneae</taxon>
        <taxon>Araneomorphae</taxon>
        <taxon>Entelegynae</taxon>
        <taxon>Araneoidea</taxon>
        <taxon>Araneidae</taxon>
        <taxon>Larinioides</taxon>
    </lineage>
</organism>
<feature type="compositionally biased region" description="Polar residues" evidence="1">
    <location>
        <begin position="180"/>
        <end position="197"/>
    </location>
</feature>
<accession>A0AAV2BZ42</accession>